<feature type="non-terminal residue" evidence="1">
    <location>
        <position position="1"/>
    </location>
</feature>
<evidence type="ECO:0000313" key="2">
    <source>
        <dbReference type="Proteomes" id="UP000297245"/>
    </source>
</evidence>
<feature type="non-terminal residue" evidence="1">
    <location>
        <position position="139"/>
    </location>
</feature>
<evidence type="ECO:0008006" key="3">
    <source>
        <dbReference type="Google" id="ProtNLM"/>
    </source>
</evidence>
<reference evidence="1 2" key="1">
    <citation type="journal article" date="2019" name="Nat. Ecol. Evol.">
        <title>Megaphylogeny resolves global patterns of mushroom evolution.</title>
        <authorList>
            <person name="Varga T."/>
            <person name="Krizsan K."/>
            <person name="Foldi C."/>
            <person name="Dima B."/>
            <person name="Sanchez-Garcia M."/>
            <person name="Sanchez-Ramirez S."/>
            <person name="Szollosi G.J."/>
            <person name="Szarkandi J.G."/>
            <person name="Papp V."/>
            <person name="Albert L."/>
            <person name="Andreopoulos W."/>
            <person name="Angelini C."/>
            <person name="Antonin V."/>
            <person name="Barry K.W."/>
            <person name="Bougher N.L."/>
            <person name="Buchanan P."/>
            <person name="Buyck B."/>
            <person name="Bense V."/>
            <person name="Catcheside P."/>
            <person name="Chovatia M."/>
            <person name="Cooper J."/>
            <person name="Damon W."/>
            <person name="Desjardin D."/>
            <person name="Finy P."/>
            <person name="Geml J."/>
            <person name="Haridas S."/>
            <person name="Hughes K."/>
            <person name="Justo A."/>
            <person name="Karasinski D."/>
            <person name="Kautmanova I."/>
            <person name="Kiss B."/>
            <person name="Kocsube S."/>
            <person name="Kotiranta H."/>
            <person name="LaButti K.M."/>
            <person name="Lechner B.E."/>
            <person name="Liimatainen K."/>
            <person name="Lipzen A."/>
            <person name="Lukacs Z."/>
            <person name="Mihaltcheva S."/>
            <person name="Morgado L.N."/>
            <person name="Niskanen T."/>
            <person name="Noordeloos M.E."/>
            <person name="Ohm R.A."/>
            <person name="Ortiz-Santana B."/>
            <person name="Ovrebo C."/>
            <person name="Racz N."/>
            <person name="Riley R."/>
            <person name="Savchenko A."/>
            <person name="Shiryaev A."/>
            <person name="Soop K."/>
            <person name="Spirin V."/>
            <person name="Szebenyi C."/>
            <person name="Tomsovsky M."/>
            <person name="Tulloss R.E."/>
            <person name="Uehling J."/>
            <person name="Grigoriev I.V."/>
            <person name="Vagvolgyi C."/>
            <person name="Papp T."/>
            <person name="Martin F.M."/>
            <person name="Miettinen O."/>
            <person name="Hibbett D.S."/>
            <person name="Nagy L.G."/>
        </authorList>
    </citation>
    <scope>NUCLEOTIDE SEQUENCE [LARGE SCALE GENOMIC DNA]</scope>
    <source>
        <strain evidence="1 2">CBS 962.96</strain>
    </source>
</reference>
<organism evidence="1 2">
    <name type="scientific">Dendrothele bispora (strain CBS 962.96)</name>
    <dbReference type="NCBI Taxonomy" id="1314807"/>
    <lineage>
        <taxon>Eukaryota</taxon>
        <taxon>Fungi</taxon>
        <taxon>Dikarya</taxon>
        <taxon>Basidiomycota</taxon>
        <taxon>Agaricomycotina</taxon>
        <taxon>Agaricomycetes</taxon>
        <taxon>Agaricomycetidae</taxon>
        <taxon>Agaricales</taxon>
        <taxon>Agaricales incertae sedis</taxon>
        <taxon>Dendrothele</taxon>
    </lineage>
</organism>
<dbReference type="Proteomes" id="UP000297245">
    <property type="component" value="Unassembled WGS sequence"/>
</dbReference>
<evidence type="ECO:0000313" key="1">
    <source>
        <dbReference type="EMBL" id="THV00916.1"/>
    </source>
</evidence>
<name>A0A4V4HH14_DENBC</name>
<dbReference type="InterPro" id="IPR050977">
    <property type="entry name" value="Fungal_Meroterpenoid_Isomerase"/>
</dbReference>
<dbReference type="PANTHER" id="PTHR39598:SF1">
    <property type="entry name" value="AUSTINOID BIOSYNTHESIS CLUSTERS PROTEIN F-RELATED"/>
    <property type="match status" value="1"/>
</dbReference>
<sequence>LGPTEANLKATAQAMISACNSWDIANILPSTWRSPSCIHQILPVSLSRPPMSNVQYEEFFSSIIPGLRNFCVSINDEIGVLVDARERKICMWAKGEAETDVGEYKNEYVFMLKVDEDGKVIWIGEFVDSWNSVVFVPKL</sequence>
<keyword evidence="2" id="KW-1185">Reference proteome</keyword>
<dbReference type="EMBL" id="ML179097">
    <property type="protein sequence ID" value="THV00916.1"/>
    <property type="molecule type" value="Genomic_DNA"/>
</dbReference>
<dbReference type="PANTHER" id="PTHR39598">
    <property type="entry name" value="AUSTINOL SYNTHESIS PROTEIN F-RELATED"/>
    <property type="match status" value="1"/>
</dbReference>
<gene>
    <name evidence="1" type="ORF">K435DRAFT_638482</name>
</gene>
<accession>A0A4V4HH14</accession>
<dbReference type="OrthoDB" id="3758478at2759"/>
<protein>
    <recommendedName>
        <fullName evidence="3">SnoaL-like domain-containing protein</fullName>
    </recommendedName>
</protein>
<dbReference type="AlphaFoldDB" id="A0A4V4HH14"/>
<proteinExistence type="predicted"/>